<dbReference type="EMBL" id="CAEZTI010000008">
    <property type="protein sequence ID" value="CAB4556638.1"/>
    <property type="molecule type" value="Genomic_DNA"/>
</dbReference>
<proteinExistence type="predicted"/>
<evidence type="ECO:0000313" key="1">
    <source>
        <dbReference type="EMBL" id="CAB4556638.1"/>
    </source>
</evidence>
<protein>
    <submittedName>
        <fullName evidence="1">Unannotated protein</fullName>
    </submittedName>
</protein>
<organism evidence="1">
    <name type="scientific">freshwater metagenome</name>
    <dbReference type="NCBI Taxonomy" id="449393"/>
    <lineage>
        <taxon>unclassified sequences</taxon>
        <taxon>metagenomes</taxon>
        <taxon>ecological metagenomes</taxon>
    </lineage>
</organism>
<name>A0A6J6D4N1_9ZZZZ</name>
<sequence>MDALEVLEQTSRQPVENLGITLDFLELFGEHHLDGGLGGVGFLAT</sequence>
<accession>A0A6J6D4N1</accession>
<gene>
    <name evidence="1" type="ORF">UFOPK1619_00098</name>
</gene>
<dbReference type="AlphaFoldDB" id="A0A6J6D4N1"/>
<reference evidence="1" key="1">
    <citation type="submission" date="2020-05" db="EMBL/GenBank/DDBJ databases">
        <authorList>
            <person name="Chiriac C."/>
            <person name="Salcher M."/>
            <person name="Ghai R."/>
            <person name="Kavagutti S V."/>
        </authorList>
    </citation>
    <scope>NUCLEOTIDE SEQUENCE</scope>
</reference>